<protein>
    <recommendedName>
        <fullName evidence="2">Lipoprotein</fullName>
    </recommendedName>
</protein>
<sequence length="134" mass="14998">MKHYILTTALAIAITGCATTPSTSSVNNILIESTRHSPVAFHNVRVEQHANGKSIVKGDLKRISQKPVHFGHIDYQLLKNGKTIEQGKIAYGSAIKRRLTSRHSPFSIPLTHQWSPEKQQLRLRWDQAQHSGGQ</sequence>
<organism evidence="1">
    <name type="scientific">uncultured Thiotrichaceae bacterium</name>
    <dbReference type="NCBI Taxonomy" id="298394"/>
    <lineage>
        <taxon>Bacteria</taxon>
        <taxon>Pseudomonadati</taxon>
        <taxon>Pseudomonadota</taxon>
        <taxon>Gammaproteobacteria</taxon>
        <taxon>Thiotrichales</taxon>
        <taxon>Thiotrichaceae</taxon>
        <taxon>environmental samples</taxon>
    </lineage>
</organism>
<proteinExistence type="predicted"/>
<evidence type="ECO:0000313" key="1">
    <source>
        <dbReference type="EMBL" id="CAA6816597.1"/>
    </source>
</evidence>
<reference evidence="1" key="1">
    <citation type="submission" date="2020-01" db="EMBL/GenBank/DDBJ databases">
        <authorList>
            <person name="Meier V. D."/>
            <person name="Meier V D."/>
        </authorList>
    </citation>
    <scope>NUCLEOTIDE SEQUENCE</scope>
    <source>
        <strain evidence="1">HLG_WM_MAG_07</strain>
    </source>
</reference>
<dbReference type="EMBL" id="CACVAY010000077">
    <property type="protein sequence ID" value="CAA6816597.1"/>
    <property type="molecule type" value="Genomic_DNA"/>
</dbReference>
<name>A0A6S6TEG0_9GAMM</name>
<dbReference type="PROSITE" id="PS51257">
    <property type="entry name" value="PROKAR_LIPOPROTEIN"/>
    <property type="match status" value="1"/>
</dbReference>
<accession>A0A6S6TEG0</accession>
<dbReference type="AlphaFoldDB" id="A0A6S6TEG0"/>
<gene>
    <name evidence="1" type="ORF">HELGO_WM16951</name>
</gene>
<evidence type="ECO:0008006" key="2">
    <source>
        <dbReference type="Google" id="ProtNLM"/>
    </source>
</evidence>